<dbReference type="NCBIfam" id="TIGR00497">
    <property type="entry name" value="hsdM"/>
    <property type="match status" value="1"/>
</dbReference>
<proteinExistence type="inferred from homology"/>
<dbReference type="PANTHER" id="PTHR42933">
    <property type="entry name" value="SLR6095 PROTEIN"/>
    <property type="match status" value="1"/>
</dbReference>
<evidence type="ECO:0000256" key="7">
    <source>
        <dbReference type="ARBA" id="ARBA00047942"/>
    </source>
</evidence>
<dbReference type="AlphaFoldDB" id="A0A2S7WYK5"/>
<dbReference type="RefSeq" id="WP_105021160.1">
    <property type="nucleotide sequence ID" value="NZ_MSCM01000001.1"/>
</dbReference>
<evidence type="ECO:0000256" key="4">
    <source>
        <dbReference type="ARBA" id="ARBA00022679"/>
    </source>
</evidence>
<dbReference type="GO" id="GO:0009007">
    <property type="term" value="F:site-specific DNA-methyltransferase (adenine-specific) activity"/>
    <property type="evidence" value="ECO:0007669"/>
    <property type="project" value="UniProtKB-EC"/>
</dbReference>
<evidence type="ECO:0000313" key="11">
    <source>
        <dbReference type="Proteomes" id="UP000239068"/>
    </source>
</evidence>
<dbReference type="InterPro" id="IPR029063">
    <property type="entry name" value="SAM-dependent_MTases_sf"/>
</dbReference>
<organism evidence="10 11">
    <name type="scientific">Polaribacter glomeratus</name>
    <dbReference type="NCBI Taxonomy" id="102"/>
    <lineage>
        <taxon>Bacteria</taxon>
        <taxon>Pseudomonadati</taxon>
        <taxon>Bacteroidota</taxon>
        <taxon>Flavobacteriia</taxon>
        <taxon>Flavobacteriales</taxon>
        <taxon>Flavobacteriaceae</taxon>
    </lineage>
</organism>
<dbReference type="OrthoDB" id="9814572at2"/>
<keyword evidence="6" id="KW-0680">Restriction system</keyword>
<name>A0A2S7WYK5_9FLAO</name>
<dbReference type="GO" id="GO:0003677">
    <property type="term" value="F:DNA binding"/>
    <property type="evidence" value="ECO:0007669"/>
    <property type="project" value="InterPro"/>
</dbReference>
<feature type="domain" description="N6 adenine-specific DNA methyltransferase N-terminal" evidence="9">
    <location>
        <begin position="9"/>
        <end position="187"/>
    </location>
</feature>
<dbReference type="Pfam" id="PF12161">
    <property type="entry name" value="HsdM_N"/>
    <property type="match status" value="1"/>
</dbReference>
<gene>
    <name evidence="10" type="ORF">BTO16_08475</name>
</gene>
<dbReference type="Gene3D" id="3.40.50.150">
    <property type="entry name" value="Vaccinia Virus protein VP39"/>
    <property type="match status" value="1"/>
</dbReference>
<keyword evidence="11" id="KW-1185">Reference proteome</keyword>
<evidence type="ECO:0000259" key="8">
    <source>
        <dbReference type="Pfam" id="PF02384"/>
    </source>
</evidence>
<evidence type="ECO:0000256" key="2">
    <source>
        <dbReference type="ARBA" id="ARBA00011900"/>
    </source>
</evidence>
<dbReference type="PANTHER" id="PTHR42933:SF1">
    <property type="entry name" value="SITE-SPECIFIC DNA-METHYLTRANSFERASE (ADENINE-SPECIFIC)"/>
    <property type="match status" value="1"/>
</dbReference>
<dbReference type="InterPro" id="IPR038333">
    <property type="entry name" value="T1MK-like_N_sf"/>
</dbReference>
<dbReference type="InterPro" id="IPR022749">
    <property type="entry name" value="D12N6_MeTrfase_N"/>
</dbReference>
<accession>A0A2S7WYK5</accession>
<dbReference type="SUPFAM" id="SSF53335">
    <property type="entry name" value="S-adenosyl-L-methionine-dependent methyltransferases"/>
    <property type="match status" value="1"/>
</dbReference>
<dbReference type="Proteomes" id="UP000239068">
    <property type="component" value="Unassembled WGS sequence"/>
</dbReference>
<dbReference type="EC" id="2.1.1.72" evidence="2"/>
<dbReference type="GO" id="GO:0009307">
    <property type="term" value="P:DNA restriction-modification system"/>
    <property type="evidence" value="ECO:0007669"/>
    <property type="project" value="UniProtKB-KW"/>
</dbReference>
<evidence type="ECO:0000256" key="1">
    <source>
        <dbReference type="ARBA" id="ARBA00006594"/>
    </source>
</evidence>
<protein>
    <recommendedName>
        <fullName evidence="2">site-specific DNA-methyltransferase (adenine-specific)</fullName>
        <ecNumber evidence="2">2.1.1.72</ecNumber>
    </recommendedName>
</protein>
<evidence type="ECO:0000256" key="6">
    <source>
        <dbReference type="ARBA" id="ARBA00022747"/>
    </source>
</evidence>
<feature type="domain" description="DNA methylase adenine-specific" evidence="8">
    <location>
        <begin position="200"/>
        <end position="502"/>
    </location>
</feature>
<comment type="similarity">
    <text evidence="1">Belongs to the N(4)/N(6)-methyltransferase family.</text>
</comment>
<dbReference type="InterPro" id="IPR051537">
    <property type="entry name" value="DNA_Adenine_Mtase"/>
</dbReference>
<keyword evidence="5" id="KW-0949">S-adenosyl-L-methionine</keyword>
<keyword evidence="3" id="KW-0489">Methyltransferase</keyword>
<sequence>MSEDHKKQLEQQLWNIANTLRGKMNADEFRDYILGFIFYKYLSEKMEIYANKILKEGGDTFLFSEIDENTATGKEYIEAIKEESLEKLGYFLKPSELFSAVSKRGNHNEDEKESDAVAENTSLTYNTKDNFILEDLQKILNNIQNSTMGTDSEEDFEDLFEDMDLNSTKLGKSPEARNEIIAKVLAHLDKIDFKLENTELDVLGDAYEYLIGKFASGAGKKAGEFYTPQEVSTVLAKFVTTGKKKLKSVYDPTCGSGSLLLRVAKEVEEVNNFYGQELNRTTYNLARMNMILHGVHYRKFDIKQEDTLEHPQHLEHRFEAIVANPPFSANWSANQLFMSDDRYSQYGKLAPKSYADFAFVQHMIYQLSENGTMAIVLPHGALFRKGSEQKIRKYLINEKNYLDAVIGLPEKIFFGTEIPTCILIFKKCRENPEDVLFIDSSKYFEKSTQNFLRPTDVDKIISIYRQRLTEDKYSYLASLNEISENDYNLNIARYVDTFKKAEDVNLIELSDEIKDMNKSISKAQNSLLEFCSELKIPTPF</sequence>
<dbReference type="InterPro" id="IPR003356">
    <property type="entry name" value="DNA_methylase_A-5"/>
</dbReference>
<keyword evidence="4" id="KW-0808">Transferase</keyword>
<comment type="caution">
    <text evidence="10">The sequence shown here is derived from an EMBL/GenBank/DDBJ whole genome shotgun (WGS) entry which is preliminary data.</text>
</comment>
<evidence type="ECO:0000256" key="5">
    <source>
        <dbReference type="ARBA" id="ARBA00022691"/>
    </source>
</evidence>
<dbReference type="Gene3D" id="1.20.1260.30">
    <property type="match status" value="1"/>
</dbReference>
<dbReference type="Pfam" id="PF02384">
    <property type="entry name" value="N6_Mtase"/>
    <property type="match status" value="1"/>
</dbReference>
<evidence type="ECO:0000256" key="3">
    <source>
        <dbReference type="ARBA" id="ARBA00022603"/>
    </source>
</evidence>
<evidence type="ECO:0000313" key="10">
    <source>
        <dbReference type="EMBL" id="PQJ82608.1"/>
    </source>
</evidence>
<dbReference type="GO" id="GO:0008170">
    <property type="term" value="F:N-methyltransferase activity"/>
    <property type="evidence" value="ECO:0007669"/>
    <property type="project" value="InterPro"/>
</dbReference>
<dbReference type="EMBL" id="MSCM01000001">
    <property type="protein sequence ID" value="PQJ82608.1"/>
    <property type="molecule type" value="Genomic_DNA"/>
</dbReference>
<dbReference type="GO" id="GO:0032259">
    <property type="term" value="P:methylation"/>
    <property type="evidence" value="ECO:0007669"/>
    <property type="project" value="UniProtKB-KW"/>
</dbReference>
<dbReference type="InterPro" id="IPR004546">
    <property type="entry name" value="Restrct_endonuc_T1M"/>
</dbReference>
<evidence type="ECO:0000259" key="9">
    <source>
        <dbReference type="Pfam" id="PF12161"/>
    </source>
</evidence>
<reference evidence="10 11" key="1">
    <citation type="submission" date="2016-12" db="EMBL/GenBank/DDBJ databases">
        <title>Trade-off between light-utilization and light-protection in marine flavobacteria.</title>
        <authorList>
            <person name="Kumagai Y."/>
            <person name="Yoshizawa S."/>
            <person name="Kogure K."/>
            <person name="Iwasaki W."/>
        </authorList>
    </citation>
    <scope>NUCLEOTIDE SEQUENCE [LARGE SCALE GENOMIC DNA]</scope>
    <source>
        <strain evidence="10 11">ATCC 43844</strain>
    </source>
</reference>
<comment type="catalytic activity">
    <reaction evidence="7">
        <text>a 2'-deoxyadenosine in DNA + S-adenosyl-L-methionine = an N(6)-methyl-2'-deoxyadenosine in DNA + S-adenosyl-L-homocysteine + H(+)</text>
        <dbReference type="Rhea" id="RHEA:15197"/>
        <dbReference type="Rhea" id="RHEA-COMP:12418"/>
        <dbReference type="Rhea" id="RHEA-COMP:12419"/>
        <dbReference type="ChEBI" id="CHEBI:15378"/>
        <dbReference type="ChEBI" id="CHEBI:57856"/>
        <dbReference type="ChEBI" id="CHEBI:59789"/>
        <dbReference type="ChEBI" id="CHEBI:90615"/>
        <dbReference type="ChEBI" id="CHEBI:90616"/>
        <dbReference type="EC" id="2.1.1.72"/>
    </reaction>
</comment>
<dbReference type="PRINTS" id="PR00507">
    <property type="entry name" value="N12N6MTFRASE"/>
</dbReference>